<evidence type="ECO:0000256" key="1">
    <source>
        <dbReference type="SAM" id="Phobius"/>
    </source>
</evidence>
<dbReference type="AlphaFoldDB" id="H8L6G4"/>
<evidence type="ECO:0000313" key="4">
    <source>
        <dbReference type="EMBL" id="AFC85953.1"/>
    </source>
</evidence>
<keyword evidence="2" id="KW-0732">Signal</keyword>
<dbReference type="PANTHER" id="PTHR30373:SF2">
    <property type="entry name" value="UPF0603 PROTEIN YGCG"/>
    <property type="match status" value="1"/>
</dbReference>
<keyword evidence="1" id="KW-1133">Transmembrane helix</keyword>
<dbReference type="Gene3D" id="3.10.310.50">
    <property type="match status" value="1"/>
</dbReference>
<dbReference type="Proteomes" id="UP000005234">
    <property type="component" value="Chromosome"/>
</dbReference>
<dbReference type="HOGENOM" id="CLU_035211_0_1_6"/>
<organism evidence="4 5">
    <name type="scientific">Frateuria aurantia (strain ATCC 33424 / DSM 6220 / KCTC 2777 / LMG 1558 / NBRC 3245 / NCIMB 13370)</name>
    <name type="common">Acetobacter aurantius</name>
    <dbReference type="NCBI Taxonomy" id="767434"/>
    <lineage>
        <taxon>Bacteria</taxon>
        <taxon>Pseudomonadati</taxon>
        <taxon>Pseudomonadota</taxon>
        <taxon>Gammaproteobacteria</taxon>
        <taxon>Lysobacterales</taxon>
        <taxon>Rhodanobacteraceae</taxon>
        <taxon>Frateuria</taxon>
    </lineage>
</organism>
<feature type="domain" description="TPM" evidence="3">
    <location>
        <begin position="26"/>
        <end position="147"/>
    </location>
</feature>
<dbReference type="KEGG" id="fau:Fraau_1534"/>
<gene>
    <name evidence="4" type="ordered locus">Fraau_1534</name>
</gene>
<proteinExistence type="predicted"/>
<dbReference type="OrthoDB" id="9810918at2"/>
<reference evidence="4" key="1">
    <citation type="submission" date="2012-02" db="EMBL/GenBank/DDBJ databases">
        <title>The complete genome of Frateuria aurantia DSM 6220.</title>
        <authorList>
            <consortium name="US DOE Joint Genome Institute (JGI-PGF)"/>
            <person name="Lucas S."/>
            <person name="Copeland A."/>
            <person name="Lapidus A."/>
            <person name="Glavina del Rio T."/>
            <person name="Dalin E."/>
            <person name="Tice H."/>
            <person name="Bruce D."/>
            <person name="Goodwin L."/>
            <person name="Pitluck S."/>
            <person name="Peters L."/>
            <person name="Ovchinnikova G."/>
            <person name="Teshima H."/>
            <person name="Kyrpides N."/>
            <person name="Mavromatis K."/>
            <person name="Ivanova N."/>
            <person name="Brettin T."/>
            <person name="Detter J.C."/>
            <person name="Han C."/>
            <person name="Larimer F."/>
            <person name="Land M."/>
            <person name="Hauser L."/>
            <person name="Markowitz V."/>
            <person name="Cheng J.-F."/>
            <person name="Hugenholtz P."/>
            <person name="Woyke T."/>
            <person name="Wu D."/>
            <person name="Brambilla E."/>
            <person name="Klenk H.-P."/>
            <person name="Eisen J.A."/>
        </authorList>
    </citation>
    <scope>NUCLEOTIDE SEQUENCE</scope>
    <source>
        <strain evidence="4">DSM 6220</strain>
    </source>
</reference>
<evidence type="ECO:0000256" key="2">
    <source>
        <dbReference type="SAM" id="SignalP"/>
    </source>
</evidence>
<name>H8L6G4_FRAAD</name>
<evidence type="ECO:0000313" key="5">
    <source>
        <dbReference type="Proteomes" id="UP000005234"/>
    </source>
</evidence>
<dbReference type="EMBL" id="CP003350">
    <property type="protein sequence ID" value="AFC85953.1"/>
    <property type="molecule type" value="Genomic_DNA"/>
</dbReference>
<sequence length="272" mass="28001">MLLGLCLMFGAGLGQAASLKLEHYATDQTGTLTRAQLDQLDARLTQLQQAKGAQLLVLMVADTGGKAIEDYAMGVVEANRIGRQGVDDGVLLLVVKNQRQARIEVGYGLEGAIPDAAAARIIREYLGPHFREQDYVGGIDAAVTALSGLIRGESLPPVRSPHARQGGESLWPLILVLALMVRFLLAWLPLWLRCLLGALVCGGVMYLLDTVWMAGLGALAGAGLVWFLSVSGRGGGGGWGSLGGGGFGGGRSGGGFSGGGGGFGGGGASGRW</sequence>
<dbReference type="eggNOG" id="COG1512">
    <property type="taxonomic scope" value="Bacteria"/>
</dbReference>
<dbReference type="Pfam" id="PF04536">
    <property type="entry name" value="TPM_phosphatase"/>
    <property type="match status" value="1"/>
</dbReference>
<keyword evidence="1" id="KW-0472">Membrane</keyword>
<feature type="chain" id="PRO_5003614993" evidence="2">
    <location>
        <begin position="17"/>
        <end position="272"/>
    </location>
</feature>
<keyword evidence="1" id="KW-0812">Transmembrane</keyword>
<accession>H8L6G4</accession>
<dbReference type="STRING" id="767434.Fraau_1534"/>
<dbReference type="InterPro" id="IPR007621">
    <property type="entry name" value="TPM_dom"/>
</dbReference>
<evidence type="ECO:0000259" key="3">
    <source>
        <dbReference type="Pfam" id="PF04536"/>
    </source>
</evidence>
<feature type="transmembrane region" description="Helical" evidence="1">
    <location>
        <begin position="170"/>
        <end position="192"/>
    </location>
</feature>
<feature type="transmembrane region" description="Helical" evidence="1">
    <location>
        <begin position="204"/>
        <end position="228"/>
    </location>
</feature>
<keyword evidence="5" id="KW-1185">Reference proteome</keyword>
<dbReference type="RefSeq" id="WP_014402958.1">
    <property type="nucleotide sequence ID" value="NC_017033.1"/>
</dbReference>
<dbReference type="PANTHER" id="PTHR30373">
    <property type="entry name" value="UPF0603 PROTEIN YGCG"/>
    <property type="match status" value="1"/>
</dbReference>
<feature type="signal peptide" evidence="2">
    <location>
        <begin position="1"/>
        <end position="16"/>
    </location>
</feature>
<protein>
    <submittedName>
        <fullName evidence="4">Beta-propeller domain-containing protein, methanol dehydrogenase</fullName>
    </submittedName>
</protein>